<evidence type="ECO:0000256" key="3">
    <source>
        <dbReference type="ARBA" id="ARBA00022448"/>
    </source>
</evidence>
<protein>
    <recommendedName>
        <fullName evidence="8">Probable membrane transporter protein</fullName>
    </recommendedName>
</protein>
<evidence type="ECO:0000256" key="7">
    <source>
        <dbReference type="ARBA" id="ARBA00023136"/>
    </source>
</evidence>
<proteinExistence type="inferred from homology"/>
<keyword evidence="3" id="KW-0813">Transport</keyword>
<evidence type="ECO:0000256" key="6">
    <source>
        <dbReference type="ARBA" id="ARBA00022989"/>
    </source>
</evidence>
<comment type="similarity">
    <text evidence="2 8">Belongs to the 4-toluene sulfonate uptake permease (TSUP) (TC 2.A.102) family.</text>
</comment>
<evidence type="ECO:0000313" key="9">
    <source>
        <dbReference type="EMBL" id="HGG91869.1"/>
    </source>
</evidence>
<organism evidence="9">
    <name type="scientific">Fundidesulfovibrio putealis</name>
    <dbReference type="NCBI Taxonomy" id="270496"/>
    <lineage>
        <taxon>Bacteria</taxon>
        <taxon>Pseudomonadati</taxon>
        <taxon>Thermodesulfobacteriota</taxon>
        <taxon>Desulfovibrionia</taxon>
        <taxon>Desulfovibrionales</taxon>
        <taxon>Desulfovibrionaceae</taxon>
        <taxon>Fundidesulfovibrio</taxon>
    </lineage>
</organism>
<keyword evidence="5 8" id="KW-0812">Transmembrane</keyword>
<evidence type="ECO:0000256" key="5">
    <source>
        <dbReference type="ARBA" id="ARBA00022692"/>
    </source>
</evidence>
<dbReference type="InterPro" id="IPR002781">
    <property type="entry name" value="TM_pro_TauE-like"/>
</dbReference>
<gene>
    <name evidence="9" type="ORF">ENR59_02820</name>
</gene>
<evidence type="ECO:0000256" key="2">
    <source>
        <dbReference type="ARBA" id="ARBA00009142"/>
    </source>
</evidence>
<dbReference type="PANTHER" id="PTHR30269:SF37">
    <property type="entry name" value="MEMBRANE TRANSPORTER PROTEIN"/>
    <property type="match status" value="1"/>
</dbReference>
<sequence length="256" mass="26614">MEYLLVCATALAAAALTLFSGFGLGTLLLPAFALFFPVDVAIAQTALVHLANNCFKLALFWRQAHARTLLLFGLPAMLAALVGAWLLGRLAAAAPLYAYAAFGREHAVTLVKLVMAVLMAGFAVAELKGSIKGRPMPGGLVAGGLLSGFFGGLSGHQGAFRSAYLLRAGLDKQAFVATGVALACLVDFSRLAVYAGLLVRPEVSGNPGPVVAATLAAFTGSYLSRRWLRKMTLDGVRRLVAGLMLLVALGLALGLI</sequence>
<dbReference type="AlphaFoldDB" id="A0A7C4AAQ3"/>
<evidence type="ECO:0000256" key="8">
    <source>
        <dbReference type="RuleBase" id="RU363041"/>
    </source>
</evidence>
<feature type="transmembrane region" description="Helical" evidence="8">
    <location>
        <begin position="107"/>
        <end position="127"/>
    </location>
</feature>
<feature type="transmembrane region" description="Helical" evidence="8">
    <location>
        <begin position="236"/>
        <end position="255"/>
    </location>
</feature>
<keyword evidence="7 8" id="KW-0472">Membrane</keyword>
<dbReference type="InterPro" id="IPR052017">
    <property type="entry name" value="TSUP"/>
</dbReference>
<reference evidence="9" key="1">
    <citation type="journal article" date="2020" name="mSystems">
        <title>Genome- and Community-Level Interaction Insights into Carbon Utilization and Element Cycling Functions of Hydrothermarchaeota in Hydrothermal Sediment.</title>
        <authorList>
            <person name="Zhou Z."/>
            <person name="Liu Y."/>
            <person name="Xu W."/>
            <person name="Pan J."/>
            <person name="Luo Z.H."/>
            <person name="Li M."/>
        </authorList>
    </citation>
    <scope>NUCLEOTIDE SEQUENCE [LARGE SCALE GENOMIC DNA]</scope>
    <source>
        <strain evidence="9">SpSt-413</strain>
    </source>
</reference>
<evidence type="ECO:0000256" key="1">
    <source>
        <dbReference type="ARBA" id="ARBA00004651"/>
    </source>
</evidence>
<comment type="subcellular location">
    <subcellularLocation>
        <location evidence="1 8">Cell membrane</location>
        <topology evidence="1 8">Multi-pass membrane protein</topology>
    </subcellularLocation>
</comment>
<dbReference type="PANTHER" id="PTHR30269">
    <property type="entry name" value="TRANSMEMBRANE PROTEIN YFCA"/>
    <property type="match status" value="1"/>
</dbReference>
<feature type="transmembrane region" description="Helical" evidence="8">
    <location>
        <begin position="174"/>
        <end position="195"/>
    </location>
</feature>
<accession>A0A7C4AAQ3</accession>
<dbReference type="Pfam" id="PF01925">
    <property type="entry name" value="TauE"/>
    <property type="match status" value="1"/>
</dbReference>
<feature type="transmembrane region" description="Helical" evidence="8">
    <location>
        <begin position="69"/>
        <end position="87"/>
    </location>
</feature>
<keyword evidence="6 8" id="KW-1133">Transmembrane helix</keyword>
<comment type="caution">
    <text evidence="9">The sequence shown here is derived from an EMBL/GenBank/DDBJ whole genome shotgun (WGS) entry which is preliminary data.</text>
</comment>
<dbReference type="EMBL" id="DSRP01000198">
    <property type="protein sequence ID" value="HGG91869.1"/>
    <property type="molecule type" value="Genomic_DNA"/>
</dbReference>
<name>A0A7C4AAQ3_9BACT</name>
<keyword evidence="4 8" id="KW-1003">Cell membrane</keyword>
<evidence type="ECO:0000256" key="4">
    <source>
        <dbReference type="ARBA" id="ARBA00022475"/>
    </source>
</evidence>
<dbReference type="GO" id="GO:0005886">
    <property type="term" value="C:plasma membrane"/>
    <property type="evidence" value="ECO:0007669"/>
    <property type="project" value="UniProtKB-SubCell"/>
</dbReference>